<feature type="non-terminal residue" evidence="1">
    <location>
        <position position="138"/>
    </location>
</feature>
<sequence>MYKEENKNIARKSVLKAAIEALTLCRKDSTLAPKDYIRKVKAFYRKDESDPRAFIVDELSEETIIRWEEFYDSVIQDRTARSIKVAYLSGPNPENDLTEMTDMGLLPENIWAFESDAKIYNEAVISALSSKFPFIKLI</sequence>
<accession>A0A5U9ZEI2</accession>
<dbReference type="GO" id="GO:0008168">
    <property type="term" value="F:methyltransferase activity"/>
    <property type="evidence" value="ECO:0007669"/>
    <property type="project" value="UniProtKB-KW"/>
</dbReference>
<dbReference type="GO" id="GO:0032259">
    <property type="term" value="P:methylation"/>
    <property type="evidence" value="ECO:0007669"/>
    <property type="project" value="UniProtKB-KW"/>
</dbReference>
<gene>
    <name evidence="1" type="ORF">DRD18_24190</name>
</gene>
<reference evidence="1" key="1">
    <citation type="submission" date="2018-06" db="EMBL/GenBank/DDBJ databases">
        <authorList>
            <person name="Ashton P.M."/>
            <person name="Dallman T."/>
            <person name="Nair S."/>
            <person name="De Pinna E."/>
            <person name="Peters T."/>
            <person name="Grant K."/>
        </authorList>
    </citation>
    <scope>NUCLEOTIDE SEQUENCE</scope>
    <source>
        <strain evidence="1">470352</strain>
    </source>
</reference>
<dbReference type="EMBL" id="AAGVSX010000058">
    <property type="protein sequence ID" value="EBS5163464.1"/>
    <property type="molecule type" value="Genomic_DNA"/>
</dbReference>
<keyword evidence="1" id="KW-0489">Methyltransferase</keyword>
<protein>
    <submittedName>
        <fullName evidence="1">Class I SAM-dependent methyltransferase</fullName>
    </submittedName>
</protein>
<evidence type="ECO:0000313" key="1">
    <source>
        <dbReference type="EMBL" id="EBS5163464.1"/>
    </source>
</evidence>
<keyword evidence="1" id="KW-0808">Transferase</keyword>
<comment type="caution">
    <text evidence="1">The sequence shown here is derived from an EMBL/GenBank/DDBJ whole genome shotgun (WGS) entry which is preliminary data.</text>
</comment>
<name>A0A5U9ZEI2_SALEN</name>
<dbReference type="AlphaFoldDB" id="A0A5U9ZEI2"/>
<proteinExistence type="predicted"/>
<organism evidence="1">
    <name type="scientific">Salmonella enteritidis</name>
    <dbReference type="NCBI Taxonomy" id="149539"/>
    <lineage>
        <taxon>Bacteria</taxon>
        <taxon>Pseudomonadati</taxon>
        <taxon>Pseudomonadota</taxon>
        <taxon>Gammaproteobacteria</taxon>
        <taxon>Enterobacterales</taxon>
        <taxon>Enterobacteriaceae</taxon>
        <taxon>Salmonella</taxon>
    </lineage>
</organism>